<evidence type="ECO:0000313" key="2">
    <source>
        <dbReference type="Proteomes" id="UP000287239"/>
    </source>
</evidence>
<comment type="caution">
    <text evidence="1">The sequence shown here is derived from an EMBL/GenBank/DDBJ whole genome shotgun (WGS) entry which is preliminary data.</text>
</comment>
<evidence type="ECO:0000313" key="1">
    <source>
        <dbReference type="EMBL" id="RST91076.1"/>
    </source>
</evidence>
<accession>A0A429ZBL9</accession>
<proteinExistence type="predicted"/>
<reference evidence="1 2" key="1">
    <citation type="submission" date="2017-05" db="EMBL/GenBank/DDBJ databases">
        <title>Vagococcus spp. assemblies.</title>
        <authorList>
            <person name="Gulvik C.A."/>
        </authorList>
    </citation>
    <scope>NUCLEOTIDE SEQUENCE [LARGE SCALE GENOMIC DNA]</scope>
    <source>
        <strain evidence="1 2">NCFB 2777</strain>
    </source>
</reference>
<dbReference type="GeneID" id="98569616"/>
<dbReference type="AlphaFoldDB" id="A0A429ZBL9"/>
<dbReference type="Proteomes" id="UP000287239">
    <property type="component" value="Unassembled WGS sequence"/>
</dbReference>
<sequence length="87" mass="9727">MQHQEDETKVLSDAIRYQNDFGNSDDIILNTEGSLIESRTHLLPGNIDISQGWSENKNGFKLAIPAGKIKKTGNYRAVILWQLATTP</sequence>
<keyword evidence="2" id="KW-1185">Reference proteome</keyword>
<gene>
    <name evidence="1" type="ORF">CBF35_14810</name>
</gene>
<protein>
    <recommendedName>
        <fullName evidence="3">WxL domain-containing protein</fullName>
    </recommendedName>
</protein>
<dbReference type="EMBL" id="NGJU01000034">
    <property type="protein sequence ID" value="RST91076.1"/>
    <property type="molecule type" value="Genomic_DNA"/>
</dbReference>
<organism evidence="1 2">
    <name type="scientific">Vagococcus salmoninarum</name>
    <dbReference type="NCBI Taxonomy" id="2739"/>
    <lineage>
        <taxon>Bacteria</taxon>
        <taxon>Bacillati</taxon>
        <taxon>Bacillota</taxon>
        <taxon>Bacilli</taxon>
        <taxon>Lactobacillales</taxon>
        <taxon>Enterococcaceae</taxon>
        <taxon>Vagococcus</taxon>
    </lineage>
</organism>
<name>A0A429ZBL9_9ENTE</name>
<evidence type="ECO:0008006" key="3">
    <source>
        <dbReference type="Google" id="ProtNLM"/>
    </source>
</evidence>
<dbReference type="RefSeq" id="WP_126782513.1">
    <property type="nucleotide sequence ID" value="NZ_NGJU01000034.1"/>
</dbReference>